<evidence type="ECO:0000259" key="7">
    <source>
        <dbReference type="Pfam" id="PF17917"/>
    </source>
</evidence>
<evidence type="ECO:0000256" key="5">
    <source>
        <dbReference type="ARBA" id="ARBA00022801"/>
    </source>
</evidence>
<dbReference type="FunFam" id="3.30.70.270:FF:000020">
    <property type="entry name" value="Transposon Tf2-6 polyprotein-like Protein"/>
    <property type="match status" value="1"/>
</dbReference>
<proteinExistence type="predicted"/>
<protein>
    <submittedName>
        <fullName evidence="8">Integrase, catalytic core</fullName>
    </submittedName>
</protein>
<dbReference type="Gene3D" id="3.30.70.270">
    <property type="match status" value="1"/>
</dbReference>
<gene>
    <name evidence="8" type="ORF">EPI10_021006</name>
</gene>
<evidence type="ECO:0000256" key="3">
    <source>
        <dbReference type="ARBA" id="ARBA00022722"/>
    </source>
</evidence>
<dbReference type="PANTHER" id="PTHR34072:SF59">
    <property type="entry name" value="CCHC-TYPE INTEGRASE"/>
    <property type="match status" value="1"/>
</dbReference>
<feature type="domain" description="Reverse transcriptase RNase H-like" evidence="7">
    <location>
        <begin position="96"/>
        <end position="164"/>
    </location>
</feature>
<keyword evidence="5" id="KW-0378">Hydrolase</keyword>
<keyword evidence="3" id="KW-0540">Nuclease</keyword>
<dbReference type="EMBL" id="SMMG02000003">
    <property type="protein sequence ID" value="KAA3480586.1"/>
    <property type="molecule type" value="Genomic_DNA"/>
</dbReference>
<evidence type="ECO:0000313" key="9">
    <source>
        <dbReference type="Proteomes" id="UP000325315"/>
    </source>
</evidence>
<dbReference type="InterPro" id="IPR043128">
    <property type="entry name" value="Rev_trsase/Diguanyl_cyclase"/>
</dbReference>
<evidence type="ECO:0000256" key="1">
    <source>
        <dbReference type="ARBA" id="ARBA00022679"/>
    </source>
</evidence>
<dbReference type="SUPFAM" id="SSF56672">
    <property type="entry name" value="DNA/RNA polymerases"/>
    <property type="match status" value="1"/>
</dbReference>
<dbReference type="Pfam" id="PF17917">
    <property type="entry name" value="RT_RNaseH"/>
    <property type="match status" value="1"/>
</dbReference>
<dbReference type="GO" id="GO:0003964">
    <property type="term" value="F:RNA-directed DNA polymerase activity"/>
    <property type="evidence" value="ECO:0007669"/>
    <property type="project" value="UniProtKB-KW"/>
</dbReference>
<keyword evidence="4" id="KW-0255">Endonuclease</keyword>
<comment type="caution">
    <text evidence="8">The sequence shown here is derived from an EMBL/GenBank/DDBJ whole genome shotgun (WGS) entry which is preliminary data.</text>
</comment>
<dbReference type="AlphaFoldDB" id="A0A5B6WH98"/>
<keyword evidence="2" id="KW-0548">Nucleotidyltransferase</keyword>
<name>A0A5B6WH98_9ROSI</name>
<organism evidence="8 9">
    <name type="scientific">Gossypium australe</name>
    <dbReference type="NCBI Taxonomy" id="47621"/>
    <lineage>
        <taxon>Eukaryota</taxon>
        <taxon>Viridiplantae</taxon>
        <taxon>Streptophyta</taxon>
        <taxon>Embryophyta</taxon>
        <taxon>Tracheophyta</taxon>
        <taxon>Spermatophyta</taxon>
        <taxon>Magnoliopsida</taxon>
        <taxon>eudicotyledons</taxon>
        <taxon>Gunneridae</taxon>
        <taxon>Pentapetalae</taxon>
        <taxon>rosids</taxon>
        <taxon>malvids</taxon>
        <taxon>Malvales</taxon>
        <taxon>Malvaceae</taxon>
        <taxon>Malvoideae</taxon>
        <taxon>Gossypium</taxon>
    </lineage>
</organism>
<keyword evidence="1" id="KW-0808">Transferase</keyword>
<evidence type="ECO:0000256" key="6">
    <source>
        <dbReference type="ARBA" id="ARBA00022918"/>
    </source>
</evidence>
<evidence type="ECO:0000256" key="2">
    <source>
        <dbReference type="ARBA" id="ARBA00022695"/>
    </source>
</evidence>
<keyword evidence="9" id="KW-1185">Reference proteome</keyword>
<dbReference type="GO" id="GO:0016787">
    <property type="term" value="F:hydrolase activity"/>
    <property type="evidence" value="ECO:0007669"/>
    <property type="project" value="UniProtKB-KW"/>
</dbReference>
<evidence type="ECO:0000256" key="4">
    <source>
        <dbReference type="ARBA" id="ARBA00022759"/>
    </source>
</evidence>
<dbReference type="GO" id="GO:0004519">
    <property type="term" value="F:endonuclease activity"/>
    <property type="evidence" value="ECO:0007669"/>
    <property type="project" value="UniProtKB-KW"/>
</dbReference>
<sequence>MERWCVSWCWWPTVDGGMRRWGPGQNLGITQPKNVFKIRSFLGLVGCYCKFVEGFSLITVPLTKLLRKNASFKWTDKQQTSFEKLKSVLTQASLGSSYTSLGCVLMQAKKVVAYAWRHLKQHECNYSTHGLELAAVRHYLYDEKRYIYTNYKSLKYLFTKKELNLGQ</sequence>
<evidence type="ECO:0000313" key="8">
    <source>
        <dbReference type="EMBL" id="KAA3480586.1"/>
    </source>
</evidence>
<dbReference type="InterPro" id="IPR041373">
    <property type="entry name" value="RT_RNaseH"/>
</dbReference>
<dbReference type="PANTHER" id="PTHR34072">
    <property type="entry name" value="ENZYMATIC POLYPROTEIN-RELATED"/>
    <property type="match status" value="1"/>
</dbReference>
<dbReference type="InterPro" id="IPR043502">
    <property type="entry name" value="DNA/RNA_pol_sf"/>
</dbReference>
<reference evidence="9" key="1">
    <citation type="journal article" date="2019" name="Plant Biotechnol. J.">
        <title>Genome sequencing of the Australian wild diploid species Gossypium australe highlights disease resistance and delayed gland morphogenesis.</title>
        <authorList>
            <person name="Cai Y."/>
            <person name="Cai X."/>
            <person name="Wang Q."/>
            <person name="Wang P."/>
            <person name="Zhang Y."/>
            <person name="Cai C."/>
            <person name="Xu Y."/>
            <person name="Wang K."/>
            <person name="Zhou Z."/>
            <person name="Wang C."/>
            <person name="Geng S."/>
            <person name="Li B."/>
            <person name="Dong Q."/>
            <person name="Hou Y."/>
            <person name="Wang H."/>
            <person name="Ai P."/>
            <person name="Liu Z."/>
            <person name="Yi F."/>
            <person name="Sun M."/>
            <person name="An G."/>
            <person name="Cheng J."/>
            <person name="Zhang Y."/>
            <person name="Shi Q."/>
            <person name="Xie Y."/>
            <person name="Shi X."/>
            <person name="Chang Y."/>
            <person name="Huang F."/>
            <person name="Chen Y."/>
            <person name="Hong S."/>
            <person name="Mi L."/>
            <person name="Sun Q."/>
            <person name="Zhang L."/>
            <person name="Zhou B."/>
            <person name="Peng R."/>
            <person name="Zhang X."/>
            <person name="Liu F."/>
        </authorList>
    </citation>
    <scope>NUCLEOTIDE SEQUENCE [LARGE SCALE GENOMIC DNA]</scope>
    <source>
        <strain evidence="9">cv. PA1801</strain>
    </source>
</reference>
<accession>A0A5B6WH98</accession>
<dbReference type="Proteomes" id="UP000325315">
    <property type="component" value="Unassembled WGS sequence"/>
</dbReference>
<dbReference type="OrthoDB" id="111931at2759"/>
<keyword evidence="6" id="KW-0695">RNA-directed DNA polymerase</keyword>